<name>A0A9C7BPW7_9VIRU</name>
<feature type="compositionally biased region" description="Acidic residues" evidence="1">
    <location>
        <begin position="173"/>
        <end position="188"/>
    </location>
</feature>
<evidence type="ECO:0000313" key="2">
    <source>
        <dbReference type="EMBL" id="BDT62145.1"/>
    </source>
</evidence>
<evidence type="ECO:0000256" key="1">
    <source>
        <dbReference type="SAM" id="MobiDB-lite"/>
    </source>
</evidence>
<organism evidence="2">
    <name type="scientific">Litopenaeus vannamei majanivirus Nimav-1_LVa</name>
    <dbReference type="NCBI Taxonomy" id="2984273"/>
    <lineage>
        <taxon>Viruses</taxon>
        <taxon>Viruses incertae sedis</taxon>
        <taxon>Naldaviricetes</taxon>
        <taxon>Nimaviridae</taxon>
    </lineage>
</organism>
<feature type="region of interest" description="Disordered" evidence="1">
    <location>
        <begin position="162"/>
        <end position="208"/>
    </location>
</feature>
<accession>A0A9C7BPW7</accession>
<protein>
    <submittedName>
        <fullName evidence="2">Wsv133-like protein</fullName>
    </submittedName>
</protein>
<proteinExistence type="predicted"/>
<feature type="compositionally biased region" description="Basic and acidic residues" evidence="1">
    <location>
        <begin position="198"/>
        <end position="208"/>
    </location>
</feature>
<dbReference type="EMBL" id="LC738872">
    <property type="protein sequence ID" value="BDT62145.1"/>
    <property type="molecule type" value="Genomic_DNA"/>
</dbReference>
<sequence>MAANAEYMHILKFIKRNLLASNVFDDPDKAPEKKLLTELAEEAAFVGFFAEIGSCISHNNLVAINSRLQKQSKTTISLQLGSHIDAEFETLKSDILIDNHYKSLLTSKDEKLDRKMQSGRKSISGSKRRTIEPLWRHMVEFEKQKRRLHIFSLNASPLKYEKDTKRKPKLSNEEDSDEDDECDDDEGEGNNYNDDHEENITDRERKFDKKCNATTTAATTSWPFCDNCECVNSICRALENDDDNDEEA</sequence>
<reference evidence="2" key="1">
    <citation type="submission" date="2022-10" db="EMBL/GenBank/DDBJ databases">
        <title>Genome sequences of endogenous nimaviruses in decapod crustaceans.</title>
        <authorList>
            <person name="Kawato S."/>
            <person name="Nozaki R."/>
            <person name="Kondo H."/>
            <person name="Hirono I."/>
        </authorList>
    </citation>
    <scope>NUCLEOTIDE SEQUENCE</scope>
    <source>
        <strain evidence="2">Lva-Nima_1</strain>
    </source>
</reference>